<evidence type="ECO:0000256" key="3">
    <source>
        <dbReference type="SAM" id="SignalP"/>
    </source>
</evidence>
<dbReference type="Pfam" id="PF16656">
    <property type="entry name" value="Pur_ac_phosph_N"/>
    <property type="match status" value="1"/>
</dbReference>
<dbReference type="GO" id="GO:0046872">
    <property type="term" value="F:metal ion binding"/>
    <property type="evidence" value="ECO:0007669"/>
    <property type="project" value="InterPro"/>
</dbReference>
<keyword evidence="1 3" id="KW-0732">Signal</keyword>
<dbReference type="InterPro" id="IPR015914">
    <property type="entry name" value="PAPs_N"/>
</dbReference>
<keyword evidence="7" id="KW-1185">Reference proteome</keyword>
<dbReference type="InterPro" id="IPR008963">
    <property type="entry name" value="Purple_acid_Pase-like_N"/>
</dbReference>
<dbReference type="SUPFAM" id="SSF56300">
    <property type="entry name" value="Metallo-dependent phosphatases"/>
    <property type="match status" value="1"/>
</dbReference>
<dbReference type="EMBL" id="BFAV01000123">
    <property type="protein sequence ID" value="GBF33879.1"/>
    <property type="molecule type" value="Genomic_DNA"/>
</dbReference>
<evidence type="ECO:0000256" key="1">
    <source>
        <dbReference type="ARBA" id="ARBA00022729"/>
    </source>
</evidence>
<dbReference type="AlphaFoldDB" id="A0A2L2XC27"/>
<evidence type="ECO:0000259" key="4">
    <source>
        <dbReference type="Pfam" id="PF00149"/>
    </source>
</evidence>
<sequence length="515" mass="55091">MRFLRLFLSALLMLCISLSLVFIPGAGLAAGAGGAGPPGDAGWERPDSGDGLHAAWGQTNSGDFAGKKGAISKVTVTFHGDTATSRGFTWYTGPASTGSQLEVVEKSGSTPDFSKAVKFSGRQSDSTNSPGELVHKAEATGLKANTAYFFRVGDPVLNIWSDTGTFRTAPGSGAFTFIDLADPQPGTEEGAVLSSQTIAKSLEAVGNAEFLVVNGDFVDAGGVEKLWDWLLGHSGKSFLNTTIMPVAGNHDQDENSFMEHFDIKPADGSNTATGAYYSLDYSNAHFIILNNNENSYQYANFTPAQIQWMKDDIKAAKAAGAQWIIAAMHKGPYTTSVHATDMDIMGRNGVRTLVAPMMEELGIDLVLQGHDHIYARSKPLKNGAAVPAARITETFNGRTIEYTVKPDGTVYLIPGTAGPKVYYRNRHVKPGYFGLFEVADEHHAAAYGPDPDDSGVPLRGRVQNFVGITIDGARLTGISYEIDRGKHNARPYIIDQFGISKEAVSPAFLKSAMGF</sequence>
<proteinExistence type="predicted"/>
<feature type="region of interest" description="Disordered" evidence="2">
    <location>
        <begin position="33"/>
        <end position="56"/>
    </location>
</feature>
<feature type="signal peptide" evidence="3">
    <location>
        <begin position="1"/>
        <end position="29"/>
    </location>
</feature>
<dbReference type="SUPFAM" id="SSF49363">
    <property type="entry name" value="Purple acid phosphatase, N-terminal domain"/>
    <property type="match status" value="1"/>
</dbReference>
<dbReference type="InterPro" id="IPR004843">
    <property type="entry name" value="Calcineurin-like_PHP"/>
</dbReference>
<dbReference type="Gene3D" id="3.60.21.10">
    <property type="match status" value="1"/>
</dbReference>
<gene>
    <name evidence="6" type="ORF">DCCM_2990</name>
</gene>
<dbReference type="Pfam" id="PF00149">
    <property type="entry name" value="Metallophos"/>
    <property type="match status" value="1"/>
</dbReference>
<dbReference type="RefSeq" id="WP_207655578.1">
    <property type="nucleotide sequence ID" value="NZ_BFAV01000123.1"/>
</dbReference>
<dbReference type="InterPro" id="IPR029052">
    <property type="entry name" value="Metallo-depent_PP-like"/>
</dbReference>
<comment type="caution">
    <text evidence="6">The sequence shown here is derived from an EMBL/GenBank/DDBJ whole genome shotgun (WGS) entry which is preliminary data.</text>
</comment>
<dbReference type="PANTHER" id="PTHR45867">
    <property type="entry name" value="PURPLE ACID PHOSPHATASE"/>
    <property type="match status" value="1"/>
</dbReference>
<protein>
    <submittedName>
        <fullName evidence="6">Purple acid phosphatase</fullName>
    </submittedName>
</protein>
<reference evidence="7" key="1">
    <citation type="submission" date="2018-02" db="EMBL/GenBank/DDBJ databases">
        <title>Genome sequence of Desulfocucumis palustris strain NAW-5.</title>
        <authorList>
            <person name="Watanabe M."/>
            <person name="Kojima H."/>
            <person name="Fukui M."/>
        </authorList>
    </citation>
    <scope>NUCLEOTIDE SEQUENCE [LARGE SCALE GENOMIC DNA]</scope>
    <source>
        <strain evidence="7">NAW-5</strain>
    </source>
</reference>
<evidence type="ECO:0000313" key="7">
    <source>
        <dbReference type="Proteomes" id="UP000239549"/>
    </source>
</evidence>
<feature type="chain" id="PRO_5014669451" evidence="3">
    <location>
        <begin position="30"/>
        <end position="515"/>
    </location>
</feature>
<dbReference type="Gene3D" id="2.60.40.380">
    <property type="entry name" value="Purple acid phosphatase-like, N-terminal"/>
    <property type="match status" value="1"/>
</dbReference>
<accession>A0A2L2XC27</accession>
<feature type="domain" description="Calcineurin-like phosphoesterase" evidence="4">
    <location>
        <begin position="200"/>
        <end position="374"/>
    </location>
</feature>
<evidence type="ECO:0000313" key="6">
    <source>
        <dbReference type="EMBL" id="GBF33879.1"/>
    </source>
</evidence>
<name>A0A2L2XC27_9FIRM</name>
<dbReference type="GO" id="GO:0003993">
    <property type="term" value="F:acid phosphatase activity"/>
    <property type="evidence" value="ECO:0007669"/>
    <property type="project" value="InterPro"/>
</dbReference>
<evidence type="ECO:0000259" key="5">
    <source>
        <dbReference type="Pfam" id="PF16656"/>
    </source>
</evidence>
<feature type="domain" description="Purple acid phosphatase N-terminal" evidence="5">
    <location>
        <begin position="73"/>
        <end position="168"/>
    </location>
</feature>
<organism evidence="6 7">
    <name type="scientific">Desulfocucumis palustris</name>
    <dbReference type="NCBI Taxonomy" id="1898651"/>
    <lineage>
        <taxon>Bacteria</taxon>
        <taxon>Bacillati</taxon>
        <taxon>Bacillota</taxon>
        <taxon>Clostridia</taxon>
        <taxon>Eubacteriales</taxon>
        <taxon>Desulfocucumaceae</taxon>
        <taxon>Desulfocucumis</taxon>
    </lineage>
</organism>
<dbReference type="PANTHER" id="PTHR45867:SF3">
    <property type="entry name" value="ACID PHOSPHATASE TYPE 7"/>
    <property type="match status" value="1"/>
</dbReference>
<evidence type="ECO:0000256" key="2">
    <source>
        <dbReference type="SAM" id="MobiDB-lite"/>
    </source>
</evidence>
<dbReference type="Proteomes" id="UP000239549">
    <property type="component" value="Unassembled WGS sequence"/>
</dbReference>